<gene>
    <name evidence="4" type="ORF">LSAT_V11C500236500</name>
</gene>
<name>A0A9R1VJZ6_LACSA</name>
<reference evidence="4 5" key="1">
    <citation type="journal article" date="2017" name="Nat. Commun.">
        <title>Genome assembly with in vitro proximity ligation data and whole-genome triplication in lettuce.</title>
        <authorList>
            <person name="Reyes-Chin-Wo S."/>
            <person name="Wang Z."/>
            <person name="Yang X."/>
            <person name="Kozik A."/>
            <person name="Arikit S."/>
            <person name="Song C."/>
            <person name="Xia L."/>
            <person name="Froenicke L."/>
            <person name="Lavelle D.O."/>
            <person name="Truco M.J."/>
            <person name="Xia R."/>
            <person name="Zhu S."/>
            <person name="Xu C."/>
            <person name="Xu H."/>
            <person name="Xu X."/>
            <person name="Cox K."/>
            <person name="Korf I."/>
            <person name="Meyers B.C."/>
            <person name="Michelmore R.W."/>
        </authorList>
    </citation>
    <scope>NUCLEOTIDE SEQUENCE [LARGE SCALE GENOMIC DNA]</scope>
    <source>
        <strain evidence="5">cv. Salinas</strain>
        <tissue evidence="4">Seedlings</tissue>
    </source>
</reference>
<dbReference type="AlphaFoldDB" id="A0A9R1VJZ6"/>
<accession>A0A9R1VJZ6</accession>
<proteinExistence type="predicted"/>
<feature type="domain" description="MULE transposase" evidence="3">
    <location>
        <begin position="358"/>
        <end position="458"/>
    </location>
</feature>
<dbReference type="PANTHER" id="PTHR31973">
    <property type="entry name" value="POLYPROTEIN, PUTATIVE-RELATED"/>
    <property type="match status" value="1"/>
</dbReference>
<evidence type="ECO:0000259" key="2">
    <source>
        <dbReference type="Pfam" id="PF03108"/>
    </source>
</evidence>
<dbReference type="PANTHER" id="PTHR31973:SF195">
    <property type="entry name" value="MUDR FAMILY TRANSPOSASE"/>
    <property type="match status" value="1"/>
</dbReference>
<evidence type="ECO:0000313" key="4">
    <source>
        <dbReference type="EMBL" id="KAJ0207620.1"/>
    </source>
</evidence>
<dbReference type="Proteomes" id="UP000235145">
    <property type="component" value="Unassembled WGS sequence"/>
</dbReference>
<feature type="region of interest" description="Disordered" evidence="1">
    <location>
        <begin position="56"/>
        <end position="82"/>
    </location>
</feature>
<dbReference type="Pfam" id="PF10551">
    <property type="entry name" value="MULE"/>
    <property type="match status" value="1"/>
</dbReference>
<dbReference type="InterPro" id="IPR004332">
    <property type="entry name" value="Transposase_MuDR"/>
</dbReference>
<feature type="domain" description="Transposase MuDR plant" evidence="2">
    <location>
        <begin position="178"/>
        <end position="239"/>
    </location>
</feature>
<keyword evidence="5" id="KW-1185">Reference proteome</keyword>
<comment type="caution">
    <text evidence="4">The sequence shown here is derived from an EMBL/GenBank/DDBJ whole genome shotgun (WGS) entry which is preliminary data.</text>
</comment>
<evidence type="ECO:0008006" key="6">
    <source>
        <dbReference type="Google" id="ProtNLM"/>
    </source>
</evidence>
<evidence type="ECO:0000256" key="1">
    <source>
        <dbReference type="SAM" id="MobiDB-lite"/>
    </source>
</evidence>
<dbReference type="InterPro" id="IPR018289">
    <property type="entry name" value="MULE_transposase_dom"/>
</dbReference>
<dbReference type="EMBL" id="NBSK02000005">
    <property type="protein sequence ID" value="KAJ0207620.1"/>
    <property type="molecule type" value="Genomic_DNA"/>
</dbReference>
<sequence>MGGKERGRATSWKNMEAENRIAGSQYALTIDGKDPDFAFGISGIVAFGFSERLRRQEHHPRHTTVGDSGGDPNDDQQSTNSPSISFQMDVILDIVQNEDFHLISQVAVANNAIAIDNEVGANDVLEEDEIGEKDDEESFEAPSTFTTMEETNMTTDGNWIVSQSASKNDFTQELGKDSFKDKEELIRAIKLYSIRTHKQFEVVETRPTLWTIRCKLHLQSSCKWQVRAIKRKQSEYFEITKYTGPHTCLHDNISQDHPNLDGNLIAQETKHLIKEQPSISIPTLRAEIVDKLGYIPSYKKVWTGKQKAIEQVAVQKFNPGTIVEWLVLSSTDEEPMEFRRVFWDFSPSIRGFVHCRPVISIDGTHLYGKYKGMMMIAMGVDGNNQILPLAFAIVENESYDSWNWFLSYIKIHVVKERECICLISDPHLGILKAVNQHGSSWLEPRGFHRYCLRHFINNFYEKFRNLELKALAYRAGSQNQIRKFNSTMEEIGKLNPQARQWLEIHPLDR</sequence>
<dbReference type="Pfam" id="PF03108">
    <property type="entry name" value="DBD_Tnp_Mut"/>
    <property type="match status" value="1"/>
</dbReference>
<organism evidence="4 5">
    <name type="scientific">Lactuca sativa</name>
    <name type="common">Garden lettuce</name>
    <dbReference type="NCBI Taxonomy" id="4236"/>
    <lineage>
        <taxon>Eukaryota</taxon>
        <taxon>Viridiplantae</taxon>
        <taxon>Streptophyta</taxon>
        <taxon>Embryophyta</taxon>
        <taxon>Tracheophyta</taxon>
        <taxon>Spermatophyta</taxon>
        <taxon>Magnoliopsida</taxon>
        <taxon>eudicotyledons</taxon>
        <taxon>Gunneridae</taxon>
        <taxon>Pentapetalae</taxon>
        <taxon>asterids</taxon>
        <taxon>campanulids</taxon>
        <taxon>Asterales</taxon>
        <taxon>Asteraceae</taxon>
        <taxon>Cichorioideae</taxon>
        <taxon>Cichorieae</taxon>
        <taxon>Lactucinae</taxon>
        <taxon>Lactuca</taxon>
    </lineage>
</organism>
<evidence type="ECO:0000259" key="3">
    <source>
        <dbReference type="Pfam" id="PF10551"/>
    </source>
</evidence>
<evidence type="ECO:0000313" key="5">
    <source>
        <dbReference type="Proteomes" id="UP000235145"/>
    </source>
</evidence>
<protein>
    <recommendedName>
        <fullName evidence="6">MULE transposase domain-containing protein</fullName>
    </recommendedName>
</protein>